<protein>
    <submittedName>
        <fullName evidence="1">Uncharacterized protein</fullName>
    </submittedName>
</protein>
<gene>
    <name evidence="1" type="ORF">KIPB_013930</name>
</gene>
<organism evidence="1 2">
    <name type="scientific">Kipferlia bialata</name>
    <dbReference type="NCBI Taxonomy" id="797122"/>
    <lineage>
        <taxon>Eukaryota</taxon>
        <taxon>Metamonada</taxon>
        <taxon>Carpediemonas-like organisms</taxon>
        <taxon>Kipferlia</taxon>
    </lineage>
</organism>
<dbReference type="AlphaFoldDB" id="A0A391P211"/>
<proteinExistence type="predicted"/>
<keyword evidence="2" id="KW-1185">Reference proteome</keyword>
<dbReference type="EMBL" id="BDIP01006883">
    <property type="protein sequence ID" value="GCA64323.1"/>
    <property type="molecule type" value="Genomic_DNA"/>
</dbReference>
<dbReference type="Proteomes" id="UP000265618">
    <property type="component" value="Unassembled WGS sequence"/>
</dbReference>
<evidence type="ECO:0000313" key="1">
    <source>
        <dbReference type="EMBL" id="GCA64323.1"/>
    </source>
</evidence>
<reference evidence="1 2" key="1">
    <citation type="journal article" date="2018" name="PLoS ONE">
        <title>The draft genome of Kipferlia bialata reveals reductive genome evolution in fornicate parasites.</title>
        <authorList>
            <person name="Tanifuji G."/>
            <person name="Takabayashi S."/>
            <person name="Kume K."/>
            <person name="Takagi M."/>
            <person name="Nakayama T."/>
            <person name="Kamikawa R."/>
            <person name="Inagaki Y."/>
            <person name="Hashimoto T."/>
        </authorList>
    </citation>
    <scope>NUCLEOTIDE SEQUENCE [LARGE SCALE GENOMIC DNA]</scope>
    <source>
        <strain evidence="1">NY0173</strain>
    </source>
</reference>
<feature type="non-terminal residue" evidence="1">
    <location>
        <position position="1"/>
    </location>
</feature>
<sequence length="79" mass="8130">PCSALLMGVQGQDAETGGDRVCYKVTARKQRGRRGGEADAGVVKQEPVNLLLGGDVKQEGGAVNLLLDPPAKRGAEEGA</sequence>
<name>A0A391P211_9EUKA</name>
<accession>A0A391P211</accession>
<comment type="caution">
    <text evidence="1">The sequence shown here is derived from an EMBL/GenBank/DDBJ whole genome shotgun (WGS) entry which is preliminary data.</text>
</comment>
<evidence type="ECO:0000313" key="2">
    <source>
        <dbReference type="Proteomes" id="UP000265618"/>
    </source>
</evidence>